<keyword evidence="3" id="KW-1185">Reference proteome</keyword>
<evidence type="ECO:0000313" key="2">
    <source>
        <dbReference type="EMBL" id="CAG9334562.1"/>
    </source>
</evidence>
<dbReference type="InterPro" id="IPR012292">
    <property type="entry name" value="Globin/Proto"/>
</dbReference>
<accession>A0AAU9KCG2</accession>
<dbReference type="EMBL" id="CAJZBQ010000058">
    <property type="protein sequence ID" value="CAG9334562.1"/>
    <property type="molecule type" value="Genomic_DNA"/>
</dbReference>
<protein>
    <submittedName>
        <fullName evidence="2">Uncharacterized protein</fullName>
    </submittedName>
</protein>
<dbReference type="AlphaFoldDB" id="A0AAU9KCG2"/>
<evidence type="ECO:0000313" key="3">
    <source>
        <dbReference type="Proteomes" id="UP001162131"/>
    </source>
</evidence>
<reference evidence="2" key="1">
    <citation type="submission" date="2021-09" db="EMBL/GenBank/DDBJ databases">
        <authorList>
            <consortium name="AG Swart"/>
            <person name="Singh M."/>
            <person name="Singh A."/>
            <person name="Seah K."/>
            <person name="Emmerich C."/>
        </authorList>
    </citation>
    <scope>NUCLEOTIDE SEQUENCE</scope>
    <source>
        <strain evidence="2">ATCC30299</strain>
    </source>
</reference>
<dbReference type="Proteomes" id="UP001162131">
    <property type="component" value="Unassembled WGS sequence"/>
</dbReference>
<gene>
    <name evidence="2" type="ORF">BSTOLATCC_MIC61174</name>
</gene>
<dbReference type="Gene3D" id="1.10.490.10">
    <property type="entry name" value="Globins"/>
    <property type="match status" value="1"/>
</dbReference>
<sequence>MEQTKTQNKTISVENSSFLAKENKSSKPSLISPTPKIQITYDSNASFTDPRHSSYIKKLSSLLPKLTEQNKIKILFRLIEISETDRIKLNIPITLIKADNIPTPYLIKTNKNKRIISRQSHDDDFFDQFKQSNETPLFYYKDDSQSIVLSSIAEAKTLWNSSNHSAMIQQFIKPPNPASITRVVWKHNEKLKYFSIINLLKFQEKSSNINKQRYKYKAKKSQPQITEFKHINLMLKTSQSINNPFTSKKIERSPIVKVRNKTPLLRNSLDPEPNRLSLSASDEAISNGIKQNIFWTSSNEPKNFEAFTVQTKNENSCFAIQSKINIPEIEKMTNQLVSFLNNSEFKGKPIKGLVVDFMQNQDKNWIFLDIQEWTTIEKNELKVDENKWAKRRYSVESLNNIKKDQIAGLHIEADLENDANEDSDISDRQEKICSTPKKLFRIRSNSVHLRSEVIEKEILARDSKIAVSSLHNSHWSVNFKEQSNKTYNTIFKQRKNECPNVCSCLNKSACLEQSPSSRMFRNRKNESPTRKHFNKIISNYDAMKFNSKLSCLKNESLILKYGDNFWHEFTASLFDEILENDIIGYRFEDTNIENFTMIVDGLFRVFNGQAGLELRRKIRASHQHLGISEKEFDCFSDIFGRVLQSKIDSQDYQAIMSQINSMKCLICRMTNIKY</sequence>
<name>A0AAU9KCG2_9CILI</name>
<evidence type="ECO:0000256" key="1">
    <source>
        <dbReference type="SAM" id="MobiDB-lite"/>
    </source>
</evidence>
<dbReference type="GO" id="GO:0020037">
    <property type="term" value="F:heme binding"/>
    <property type="evidence" value="ECO:0007669"/>
    <property type="project" value="InterPro"/>
</dbReference>
<proteinExistence type="predicted"/>
<comment type="caution">
    <text evidence="2">The sequence shown here is derived from an EMBL/GenBank/DDBJ whole genome shotgun (WGS) entry which is preliminary data.</text>
</comment>
<feature type="region of interest" description="Disordered" evidence="1">
    <location>
        <begin position="1"/>
        <end position="31"/>
    </location>
</feature>
<dbReference type="InterPro" id="IPR009050">
    <property type="entry name" value="Globin-like_sf"/>
</dbReference>
<organism evidence="2 3">
    <name type="scientific">Blepharisma stoltei</name>
    <dbReference type="NCBI Taxonomy" id="1481888"/>
    <lineage>
        <taxon>Eukaryota</taxon>
        <taxon>Sar</taxon>
        <taxon>Alveolata</taxon>
        <taxon>Ciliophora</taxon>
        <taxon>Postciliodesmatophora</taxon>
        <taxon>Heterotrichea</taxon>
        <taxon>Heterotrichida</taxon>
        <taxon>Blepharismidae</taxon>
        <taxon>Blepharisma</taxon>
    </lineage>
</organism>
<feature type="compositionally biased region" description="Polar residues" evidence="1">
    <location>
        <begin position="1"/>
        <end position="18"/>
    </location>
</feature>
<dbReference type="SUPFAM" id="SSF46458">
    <property type="entry name" value="Globin-like"/>
    <property type="match status" value="1"/>
</dbReference>
<dbReference type="GO" id="GO:0019825">
    <property type="term" value="F:oxygen binding"/>
    <property type="evidence" value="ECO:0007669"/>
    <property type="project" value="InterPro"/>
</dbReference>